<name>H0ETG8_GLAL7</name>
<sequence>MSCETAEIEFQNQLSEIREVLPISVLEMWLDMSEDFFVR</sequence>
<gene>
    <name evidence="1" type="ORF">M7I_6030</name>
</gene>
<accession>H0ETG8</accession>
<protein>
    <submittedName>
        <fullName evidence="1">Uncharacterized protein</fullName>
    </submittedName>
</protein>
<reference evidence="1 2" key="1">
    <citation type="journal article" date="2012" name="Eukaryot. Cell">
        <title>Genome sequence of the fungus Glarea lozoyensis: the first genome sequence of a species from the Helotiaceae family.</title>
        <authorList>
            <person name="Youssar L."/>
            <person name="Gruening B.A."/>
            <person name="Erxleben A."/>
            <person name="Guenther S."/>
            <person name="Huettel W."/>
        </authorList>
    </citation>
    <scope>NUCLEOTIDE SEQUENCE [LARGE SCALE GENOMIC DNA]</scope>
    <source>
        <strain evidence="2">ATCC 74030 / MF5533</strain>
    </source>
</reference>
<evidence type="ECO:0000313" key="1">
    <source>
        <dbReference type="EMBL" id="EHK98263.1"/>
    </source>
</evidence>
<dbReference type="HOGENOM" id="CLU_3320147_0_0_1"/>
<dbReference type="Proteomes" id="UP000005446">
    <property type="component" value="Unassembled WGS sequence"/>
</dbReference>
<dbReference type="AlphaFoldDB" id="H0ETG8"/>
<dbReference type="EMBL" id="AGUE01000161">
    <property type="protein sequence ID" value="EHK98263.1"/>
    <property type="molecule type" value="Genomic_DNA"/>
</dbReference>
<organism evidence="1 2">
    <name type="scientific">Glarea lozoyensis (strain ATCC 74030 / MF5533)</name>
    <dbReference type="NCBI Taxonomy" id="1104152"/>
    <lineage>
        <taxon>Eukaryota</taxon>
        <taxon>Fungi</taxon>
        <taxon>Dikarya</taxon>
        <taxon>Ascomycota</taxon>
        <taxon>Pezizomycotina</taxon>
        <taxon>Leotiomycetes</taxon>
        <taxon>Helotiales</taxon>
        <taxon>Helotiaceae</taxon>
        <taxon>Glarea</taxon>
    </lineage>
</organism>
<proteinExistence type="predicted"/>
<evidence type="ECO:0000313" key="2">
    <source>
        <dbReference type="Proteomes" id="UP000005446"/>
    </source>
</evidence>
<comment type="caution">
    <text evidence="1">The sequence shown here is derived from an EMBL/GenBank/DDBJ whole genome shotgun (WGS) entry which is preliminary data.</text>
</comment>
<dbReference type="InParanoid" id="H0ETG8"/>
<keyword evidence="2" id="KW-1185">Reference proteome</keyword>